<feature type="region of interest" description="Disordered" evidence="1">
    <location>
        <begin position="1"/>
        <end position="29"/>
    </location>
</feature>
<keyword evidence="3" id="KW-1185">Reference proteome</keyword>
<dbReference type="OrthoDB" id="6382106at2759"/>
<name>A0A5B7G3F9_PORTR</name>
<proteinExistence type="predicted"/>
<evidence type="ECO:0000313" key="2">
    <source>
        <dbReference type="EMBL" id="MPC52226.1"/>
    </source>
</evidence>
<evidence type="ECO:0000256" key="1">
    <source>
        <dbReference type="SAM" id="MobiDB-lite"/>
    </source>
</evidence>
<sequence length="80" mass="8968">MEKGNFTLDQQGPPLLPDSEVRSNSEVVGDGDINNVAECVVGVSESPEEEAWGEPCLSCPLRIRKRPQRWADYEYESDNK</sequence>
<reference evidence="2 3" key="1">
    <citation type="submission" date="2019-05" db="EMBL/GenBank/DDBJ databases">
        <title>Another draft genome of Portunus trituberculatus and its Hox gene families provides insights of decapod evolution.</title>
        <authorList>
            <person name="Jeong J.-H."/>
            <person name="Song I."/>
            <person name="Kim S."/>
            <person name="Choi T."/>
            <person name="Kim D."/>
            <person name="Ryu S."/>
            <person name="Kim W."/>
        </authorList>
    </citation>
    <scope>NUCLEOTIDE SEQUENCE [LARGE SCALE GENOMIC DNA]</scope>
    <source>
        <tissue evidence="2">Muscle</tissue>
    </source>
</reference>
<organism evidence="2 3">
    <name type="scientific">Portunus trituberculatus</name>
    <name type="common">Swimming crab</name>
    <name type="synonym">Neptunus trituberculatus</name>
    <dbReference type="NCBI Taxonomy" id="210409"/>
    <lineage>
        <taxon>Eukaryota</taxon>
        <taxon>Metazoa</taxon>
        <taxon>Ecdysozoa</taxon>
        <taxon>Arthropoda</taxon>
        <taxon>Crustacea</taxon>
        <taxon>Multicrustacea</taxon>
        <taxon>Malacostraca</taxon>
        <taxon>Eumalacostraca</taxon>
        <taxon>Eucarida</taxon>
        <taxon>Decapoda</taxon>
        <taxon>Pleocyemata</taxon>
        <taxon>Brachyura</taxon>
        <taxon>Eubrachyura</taxon>
        <taxon>Portunoidea</taxon>
        <taxon>Portunidae</taxon>
        <taxon>Portuninae</taxon>
        <taxon>Portunus</taxon>
    </lineage>
</organism>
<comment type="caution">
    <text evidence="2">The sequence shown here is derived from an EMBL/GenBank/DDBJ whole genome shotgun (WGS) entry which is preliminary data.</text>
</comment>
<dbReference type="EMBL" id="VSRR010010715">
    <property type="protein sequence ID" value="MPC52226.1"/>
    <property type="molecule type" value="Genomic_DNA"/>
</dbReference>
<gene>
    <name evidence="2" type="ORF">E2C01_046089</name>
</gene>
<protein>
    <submittedName>
        <fullName evidence="2">Uncharacterized protein</fullName>
    </submittedName>
</protein>
<dbReference type="Proteomes" id="UP000324222">
    <property type="component" value="Unassembled WGS sequence"/>
</dbReference>
<evidence type="ECO:0000313" key="3">
    <source>
        <dbReference type="Proteomes" id="UP000324222"/>
    </source>
</evidence>
<dbReference type="AlphaFoldDB" id="A0A5B7G3F9"/>
<accession>A0A5B7G3F9</accession>